<evidence type="ECO:0000256" key="1">
    <source>
        <dbReference type="SAM" id="Phobius"/>
    </source>
</evidence>
<dbReference type="AlphaFoldDB" id="A0A194XCU0"/>
<feature type="transmembrane region" description="Helical" evidence="1">
    <location>
        <begin position="21"/>
        <end position="39"/>
    </location>
</feature>
<reference evidence="2 3" key="1">
    <citation type="submission" date="2015-10" db="EMBL/GenBank/DDBJ databases">
        <title>Full genome of DAOMC 229536 Phialocephala scopiformis, a fungal endophyte of spruce producing the potent anti-insectan compound rugulosin.</title>
        <authorList>
            <consortium name="DOE Joint Genome Institute"/>
            <person name="Walker A.K."/>
            <person name="Frasz S.L."/>
            <person name="Seifert K.A."/>
            <person name="Miller J.D."/>
            <person name="Mondo S.J."/>
            <person name="Labutti K."/>
            <person name="Lipzen A."/>
            <person name="Dockter R."/>
            <person name="Kennedy M."/>
            <person name="Grigoriev I.V."/>
            <person name="Spatafora J.W."/>
        </authorList>
    </citation>
    <scope>NUCLEOTIDE SEQUENCE [LARGE SCALE GENOMIC DNA]</scope>
    <source>
        <strain evidence="2 3">CBS 120377</strain>
    </source>
</reference>
<dbReference type="EMBL" id="KQ947413">
    <property type="protein sequence ID" value="KUJ17988.1"/>
    <property type="molecule type" value="Genomic_DNA"/>
</dbReference>
<keyword evidence="1" id="KW-1133">Transmembrane helix</keyword>
<keyword evidence="3" id="KW-1185">Reference proteome</keyword>
<dbReference type="GeneID" id="28816603"/>
<evidence type="ECO:0000313" key="2">
    <source>
        <dbReference type="EMBL" id="KUJ17988.1"/>
    </source>
</evidence>
<dbReference type="KEGG" id="psco:LY89DRAFT_34505"/>
<gene>
    <name evidence="2" type="ORF">LY89DRAFT_34505</name>
</gene>
<dbReference type="InParanoid" id="A0A194XCU0"/>
<accession>A0A194XCU0</accession>
<sequence length="91" mass="10534">MREHESKRERIRQMIRKKCTRYCWISYLVLEFGVDLYPGHGYIPMSSFPMAGCVASYSAGMMEIGCEKVLLRKKVFSDSSRGNTINIHPLK</sequence>
<protein>
    <submittedName>
        <fullName evidence="2">Uncharacterized protein</fullName>
    </submittedName>
</protein>
<organism evidence="2 3">
    <name type="scientific">Mollisia scopiformis</name>
    <name type="common">Conifer needle endophyte fungus</name>
    <name type="synonym">Phialocephala scopiformis</name>
    <dbReference type="NCBI Taxonomy" id="149040"/>
    <lineage>
        <taxon>Eukaryota</taxon>
        <taxon>Fungi</taxon>
        <taxon>Dikarya</taxon>
        <taxon>Ascomycota</taxon>
        <taxon>Pezizomycotina</taxon>
        <taxon>Leotiomycetes</taxon>
        <taxon>Helotiales</taxon>
        <taxon>Mollisiaceae</taxon>
        <taxon>Mollisia</taxon>
    </lineage>
</organism>
<keyword evidence="1" id="KW-0472">Membrane</keyword>
<dbReference type="RefSeq" id="XP_018072343.1">
    <property type="nucleotide sequence ID" value="XM_018206877.1"/>
</dbReference>
<name>A0A194XCU0_MOLSC</name>
<evidence type="ECO:0000313" key="3">
    <source>
        <dbReference type="Proteomes" id="UP000070700"/>
    </source>
</evidence>
<proteinExistence type="predicted"/>
<keyword evidence="1" id="KW-0812">Transmembrane</keyword>
<dbReference type="Proteomes" id="UP000070700">
    <property type="component" value="Unassembled WGS sequence"/>
</dbReference>